<sequence>MVESPAQVERVAIAGAGICGLCVSLALAQQGHSVTIFERDETLPDGSGDHAFYHWQRRGAAQFRHPHAFLGLMCNLLQDHYPDLLEELYQAGARRIDLIDMLRPELLPQYQPQPGDEKLWILMCRRAIVETVLRRYVQRLTNVTVLSDTTVLGFISDEAADGLLVLRGLEYSQGGQQNTFAADIVIDASGRGSRFPRWFKALDVDVEETRDDAEIVYFTRHYRLNPGCEEPPRHGEEPAAGDLAYLKYGVFPGDDGNFAVILCLPLAETELRHAVRFGEGFDAIARSIPGIAPWLEPAHMNPTTEPFGMAGIQAVWRHYVSEGRPVALNFFAVGDAAIRTNPLYGRGCSIGMQHAHILAEVIAGSDDSAQRATEFATRTEEQIRPIFKSSLDEDRAGIKRAVAAYEGRLLHQPRSFKKWFALAFGDALGAAVKHDVHVVRGVMRTFHLLEKPGEFLRSKRIQWTVYRYMLRGRKRNAAERIVGGPARLDMHALVAGLGLPVQDDSANPTGVAK</sequence>
<dbReference type="InterPro" id="IPR050407">
    <property type="entry name" value="Geranylgeranyl_reductase"/>
</dbReference>
<gene>
    <name evidence="3" type="ORF">EYC98_01775</name>
</gene>
<reference evidence="3" key="1">
    <citation type="submission" date="2019-02" db="EMBL/GenBank/DDBJ databases">
        <authorList>
            <person name="Li S.-H."/>
        </authorList>
    </citation>
    <scope>NUCLEOTIDE SEQUENCE</scope>
    <source>
        <strain evidence="3">IMCC14734</strain>
    </source>
</reference>
<proteinExistence type="predicted"/>
<accession>A0ABT3TBF4</accession>
<dbReference type="InterPro" id="IPR036188">
    <property type="entry name" value="FAD/NAD-bd_sf"/>
</dbReference>
<keyword evidence="4" id="KW-1185">Reference proteome</keyword>
<dbReference type="Proteomes" id="UP001143362">
    <property type="component" value="Unassembled WGS sequence"/>
</dbReference>
<dbReference type="PANTHER" id="PTHR42685:SF22">
    <property type="entry name" value="CONDITIONED MEDIUM FACTOR RECEPTOR 1"/>
    <property type="match status" value="1"/>
</dbReference>
<dbReference type="PANTHER" id="PTHR42685">
    <property type="entry name" value="GERANYLGERANYL DIPHOSPHATE REDUCTASE"/>
    <property type="match status" value="1"/>
</dbReference>
<organism evidence="3 4">
    <name type="scientific">Candidatus Litorirhabdus singularis</name>
    <dbReference type="NCBI Taxonomy" id="2518993"/>
    <lineage>
        <taxon>Bacteria</taxon>
        <taxon>Pseudomonadati</taxon>
        <taxon>Pseudomonadota</taxon>
        <taxon>Gammaproteobacteria</taxon>
        <taxon>Cellvibrionales</taxon>
        <taxon>Halieaceae</taxon>
        <taxon>Candidatus Litorirhabdus</taxon>
    </lineage>
</organism>
<evidence type="ECO:0000259" key="2">
    <source>
        <dbReference type="Pfam" id="PF01266"/>
    </source>
</evidence>
<feature type="domain" description="FAD dependent oxidoreductase" evidence="2">
    <location>
        <begin position="10"/>
        <end position="55"/>
    </location>
</feature>
<dbReference type="RefSeq" id="WP_279243584.1">
    <property type="nucleotide sequence ID" value="NZ_SHNN01000001.1"/>
</dbReference>
<dbReference type="InterPro" id="IPR006076">
    <property type="entry name" value="FAD-dep_OxRdtase"/>
</dbReference>
<dbReference type="SUPFAM" id="SSF51905">
    <property type="entry name" value="FAD/NAD(P)-binding domain"/>
    <property type="match status" value="1"/>
</dbReference>
<evidence type="ECO:0000256" key="1">
    <source>
        <dbReference type="ARBA" id="ARBA00023002"/>
    </source>
</evidence>
<comment type="caution">
    <text evidence="3">The sequence shown here is derived from an EMBL/GenBank/DDBJ whole genome shotgun (WGS) entry which is preliminary data.</text>
</comment>
<evidence type="ECO:0000313" key="4">
    <source>
        <dbReference type="Proteomes" id="UP001143362"/>
    </source>
</evidence>
<protein>
    <submittedName>
        <fullName evidence="3">FAD-dependent oxidoreductase</fullName>
    </submittedName>
</protein>
<keyword evidence="1" id="KW-0560">Oxidoreductase</keyword>
<evidence type="ECO:0000313" key="3">
    <source>
        <dbReference type="EMBL" id="MCX2979585.1"/>
    </source>
</evidence>
<name>A0ABT3TBF4_9GAMM</name>
<dbReference type="Pfam" id="PF01266">
    <property type="entry name" value="DAO"/>
    <property type="match status" value="1"/>
</dbReference>
<dbReference type="PRINTS" id="PR00420">
    <property type="entry name" value="RNGMNOXGNASE"/>
</dbReference>
<dbReference type="EMBL" id="SHNN01000001">
    <property type="protein sequence ID" value="MCX2979585.1"/>
    <property type="molecule type" value="Genomic_DNA"/>
</dbReference>
<dbReference type="Gene3D" id="3.50.50.60">
    <property type="entry name" value="FAD/NAD(P)-binding domain"/>
    <property type="match status" value="1"/>
</dbReference>